<evidence type="ECO:0000259" key="3">
    <source>
        <dbReference type="Pfam" id="PF11258"/>
    </source>
</evidence>
<dbReference type="PROSITE" id="PS51257">
    <property type="entry name" value="PROKAR_LIPOPROTEIN"/>
    <property type="match status" value="1"/>
</dbReference>
<dbReference type="Proteomes" id="UP000633619">
    <property type="component" value="Unassembled WGS sequence"/>
</dbReference>
<feature type="signal peptide" evidence="2">
    <location>
        <begin position="1"/>
        <end position="24"/>
    </location>
</feature>
<dbReference type="InterPro" id="IPR021416">
    <property type="entry name" value="DUF3048_N"/>
</dbReference>
<feature type="domain" description="DUF3048" evidence="4">
    <location>
        <begin position="209"/>
        <end position="313"/>
    </location>
</feature>
<dbReference type="Pfam" id="PF17479">
    <property type="entry name" value="DUF3048_C"/>
    <property type="match status" value="1"/>
</dbReference>
<feature type="region of interest" description="Disordered" evidence="1">
    <location>
        <begin position="24"/>
        <end position="43"/>
    </location>
</feature>
<evidence type="ECO:0000313" key="5">
    <source>
        <dbReference type="EMBL" id="MBH8595250.1"/>
    </source>
</evidence>
<dbReference type="AlphaFoldDB" id="A0A8I1A992"/>
<evidence type="ECO:0000256" key="1">
    <source>
        <dbReference type="SAM" id="MobiDB-lite"/>
    </source>
</evidence>
<evidence type="ECO:0000313" key="6">
    <source>
        <dbReference type="Proteomes" id="UP000633619"/>
    </source>
</evidence>
<dbReference type="RefSeq" id="WP_181731540.1">
    <property type="nucleotide sequence ID" value="NZ_JACEIR010000002.1"/>
</dbReference>
<keyword evidence="2" id="KW-0732">Signal</keyword>
<gene>
    <name evidence="5" type="ORF">I8U20_07890</name>
</gene>
<comment type="caution">
    <text evidence="5">The sequence shown here is derived from an EMBL/GenBank/DDBJ whole genome shotgun (WGS) entry which is preliminary data.</text>
</comment>
<feature type="domain" description="DUF3048" evidence="3">
    <location>
        <begin position="40"/>
        <end position="179"/>
    </location>
</feature>
<name>A0A8I1A992_THEIN</name>
<dbReference type="InterPro" id="IPR023158">
    <property type="entry name" value="YerB-like_sf"/>
</dbReference>
<accession>A0A8I1A992</accession>
<sequence>MKRNFGIVSLLLAVLLVACQPDSAPVTRPEKPESLMSPITGTPVEKEEPKPVIMAMINNHPAARPQSGLQLADVVVEILAEGEITRFAAFYYNRLNGVIGPVRSVRDYYLELADGAGAVVAHAGGSPSALNRIREEKKPAIDGVHQDEKHFFRVDFRKPPHNLYARLEELSRVAKQRDYPDYSGKPAYQFSGEAVTRGGKAAGKVRLIYHKLYEAGYQYDPAKQQYVRYTEGEMQTDRETGEPITMQNVLVIFAKHKVLDYVGHRSVDITGQGKGYLLQQGKAVPIEWKYRDGWIVPYRDGKECTLLPGKTWVNVLPETGEVLLQ</sequence>
<evidence type="ECO:0000259" key="4">
    <source>
        <dbReference type="Pfam" id="PF17479"/>
    </source>
</evidence>
<dbReference type="SUPFAM" id="SSF159774">
    <property type="entry name" value="YerB-like"/>
    <property type="match status" value="1"/>
</dbReference>
<dbReference type="Gene3D" id="3.50.90.10">
    <property type="entry name" value="YerB-like"/>
    <property type="match status" value="1"/>
</dbReference>
<reference evidence="5 6" key="1">
    <citation type="submission" date="2020-12" db="EMBL/GenBank/DDBJ databases">
        <title>WGS of Thermoactinomyces spp.</title>
        <authorList>
            <person name="Cheng K."/>
        </authorList>
    </citation>
    <scope>NUCLEOTIDE SEQUENCE [LARGE SCALE GENOMIC DNA]</scope>
    <source>
        <strain evidence="6">CICC 10671\DSM 43846</strain>
    </source>
</reference>
<evidence type="ECO:0000256" key="2">
    <source>
        <dbReference type="SAM" id="SignalP"/>
    </source>
</evidence>
<dbReference type="InterPro" id="IPR035328">
    <property type="entry name" value="DUF3048_C"/>
</dbReference>
<proteinExistence type="predicted"/>
<dbReference type="EMBL" id="JAECVW010000003">
    <property type="protein sequence ID" value="MBH8595250.1"/>
    <property type="molecule type" value="Genomic_DNA"/>
</dbReference>
<feature type="chain" id="PRO_5034706100" evidence="2">
    <location>
        <begin position="25"/>
        <end position="325"/>
    </location>
</feature>
<dbReference type="Pfam" id="PF11258">
    <property type="entry name" value="DUF3048"/>
    <property type="match status" value="1"/>
</dbReference>
<keyword evidence="6" id="KW-1185">Reference proteome</keyword>
<protein>
    <submittedName>
        <fullName evidence="5">DUF3048 domain-containing protein</fullName>
    </submittedName>
</protein>
<organism evidence="5 6">
    <name type="scientific">Thermoactinomyces intermedius</name>
    <dbReference type="NCBI Taxonomy" id="2024"/>
    <lineage>
        <taxon>Bacteria</taxon>
        <taxon>Bacillati</taxon>
        <taxon>Bacillota</taxon>
        <taxon>Bacilli</taxon>
        <taxon>Bacillales</taxon>
        <taxon>Thermoactinomycetaceae</taxon>
        <taxon>Thermoactinomyces</taxon>
    </lineage>
</organism>